<gene>
    <name evidence="6" type="ORF">QR680_012616</name>
</gene>
<comment type="similarity">
    <text evidence="3">Belongs to the AB hydrolase superfamily. ABHD14 family.</text>
</comment>
<evidence type="ECO:0000256" key="1">
    <source>
        <dbReference type="ARBA" id="ARBA00004496"/>
    </source>
</evidence>
<dbReference type="Gene3D" id="3.40.50.1820">
    <property type="entry name" value="alpha/beta hydrolase"/>
    <property type="match status" value="1"/>
</dbReference>
<evidence type="ECO:0000259" key="5">
    <source>
        <dbReference type="Pfam" id="PF00561"/>
    </source>
</evidence>
<dbReference type="EMBL" id="JAUCMV010000002">
    <property type="protein sequence ID" value="KAK0416663.1"/>
    <property type="molecule type" value="Genomic_DNA"/>
</dbReference>
<dbReference type="Pfam" id="PF00561">
    <property type="entry name" value="Abhydrolase_1"/>
    <property type="match status" value="1"/>
</dbReference>
<evidence type="ECO:0000313" key="7">
    <source>
        <dbReference type="Proteomes" id="UP001175271"/>
    </source>
</evidence>
<sequence length="241" mass="26482">MWTLLLLLSLLASEAKRTTTPIPPHLRIQNISGIDFARRPLNFYIVANGKHAKIENRTATINGEEIFYRESFPPFSIKHRGDVLLLHGKASSSAEWTRERPSLLQMLAASGHRTVALDLPGFGSGKSKGQKPADPADFLFAFVKTVGLQNLTLVAPSSSGVFAVPFIGRFQKSLEAIVPFDVCCAAETDWKRVEIPVLIINGKEESPPAAAPNHRVETVATEAPEELARLLVNFLDVLHPR</sequence>
<accession>A0AA39I2L0</accession>
<evidence type="ECO:0000256" key="3">
    <source>
        <dbReference type="ARBA" id="ARBA00037942"/>
    </source>
</evidence>
<dbReference type="InterPro" id="IPR029058">
    <property type="entry name" value="AB_hydrolase_fold"/>
</dbReference>
<evidence type="ECO:0000256" key="4">
    <source>
        <dbReference type="SAM" id="SignalP"/>
    </source>
</evidence>
<feature type="chain" id="PRO_5041393478" description="AB hydrolase-1 domain-containing protein" evidence="4">
    <location>
        <begin position="16"/>
        <end position="241"/>
    </location>
</feature>
<name>A0AA39I2L0_9BILA</name>
<dbReference type="GO" id="GO:0005737">
    <property type="term" value="C:cytoplasm"/>
    <property type="evidence" value="ECO:0007669"/>
    <property type="project" value="UniProtKB-SubCell"/>
</dbReference>
<organism evidence="6 7">
    <name type="scientific">Steinernema hermaphroditum</name>
    <dbReference type="NCBI Taxonomy" id="289476"/>
    <lineage>
        <taxon>Eukaryota</taxon>
        <taxon>Metazoa</taxon>
        <taxon>Ecdysozoa</taxon>
        <taxon>Nematoda</taxon>
        <taxon>Chromadorea</taxon>
        <taxon>Rhabditida</taxon>
        <taxon>Tylenchina</taxon>
        <taxon>Panagrolaimomorpha</taxon>
        <taxon>Strongyloidoidea</taxon>
        <taxon>Steinernematidae</taxon>
        <taxon>Steinernema</taxon>
    </lineage>
</organism>
<comment type="caution">
    <text evidence="6">The sequence shown here is derived from an EMBL/GenBank/DDBJ whole genome shotgun (WGS) entry which is preliminary data.</text>
</comment>
<comment type="subcellular location">
    <subcellularLocation>
        <location evidence="1">Cytoplasm</location>
    </subcellularLocation>
</comment>
<protein>
    <recommendedName>
        <fullName evidence="5">AB hydrolase-1 domain-containing protein</fullName>
    </recommendedName>
</protein>
<dbReference type="PANTHER" id="PTHR46197">
    <property type="entry name" value="PROTEIN ABHD14B-LIKE"/>
    <property type="match status" value="1"/>
</dbReference>
<keyword evidence="2" id="KW-0963">Cytoplasm</keyword>
<feature type="signal peptide" evidence="4">
    <location>
        <begin position="1"/>
        <end position="15"/>
    </location>
</feature>
<evidence type="ECO:0000313" key="6">
    <source>
        <dbReference type="EMBL" id="KAK0416663.1"/>
    </source>
</evidence>
<dbReference type="PANTHER" id="PTHR46197:SF3">
    <property type="entry name" value="AB HYDROLASE-1 DOMAIN-CONTAINING PROTEIN"/>
    <property type="match status" value="1"/>
</dbReference>
<dbReference type="Proteomes" id="UP001175271">
    <property type="component" value="Unassembled WGS sequence"/>
</dbReference>
<dbReference type="SUPFAM" id="SSF53474">
    <property type="entry name" value="alpha/beta-Hydrolases"/>
    <property type="match status" value="1"/>
</dbReference>
<dbReference type="AlphaFoldDB" id="A0AA39I2L0"/>
<dbReference type="InterPro" id="IPR000073">
    <property type="entry name" value="AB_hydrolase_1"/>
</dbReference>
<keyword evidence="7" id="KW-1185">Reference proteome</keyword>
<feature type="domain" description="AB hydrolase-1" evidence="5">
    <location>
        <begin position="83"/>
        <end position="164"/>
    </location>
</feature>
<keyword evidence="4" id="KW-0732">Signal</keyword>
<evidence type="ECO:0000256" key="2">
    <source>
        <dbReference type="ARBA" id="ARBA00022490"/>
    </source>
</evidence>
<reference evidence="6" key="1">
    <citation type="submission" date="2023-06" db="EMBL/GenBank/DDBJ databases">
        <title>Genomic analysis of the entomopathogenic nematode Steinernema hermaphroditum.</title>
        <authorList>
            <person name="Schwarz E.M."/>
            <person name="Heppert J.K."/>
            <person name="Baniya A."/>
            <person name="Schwartz H.T."/>
            <person name="Tan C.-H."/>
            <person name="Antoshechkin I."/>
            <person name="Sternberg P.W."/>
            <person name="Goodrich-Blair H."/>
            <person name="Dillman A.R."/>
        </authorList>
    </citation>
    <scope>NUCLEOTIDE SEQUENCE</scope>
    <source>
        <strain evidence="6">PS9179</strain>
        <tissue evidence="6">Whole animal</tissue>
    </source>
</reference>
<proteinExistence type="inferred from homology"/>